<reference evidence="1 2" key="2">
    <citation type="journal article" date="2022" name="Mol. Ecol. Resour.">
        <title>The genomes of chicory, endive, great burdock and yacon provide insights into Asteraceae paleo-polyploidization history and plant inulin production.</title>
        <authorList>
            <person name="Fan W."/>
            <person name="Wang S."/>
            <person name="Wang H."/>
            <person name="Wang A."/>
            <person name="Jiang F."/>
            <person name="Liu H."/>
            <person name="Zhao H."/>
            <person name="Xu D."/>
            <person name="Zhang Y."/>
        </authorList>
    </citation>
    <scope>NUCLEOTIDE SEQUENCE [LARGE SCALE GENOMIC DNA]</scope>
    <source>
        <strain evidence="2">cv. Yunnan</strain>
        <tissue evidence="1">Leaves</tissue>
    </source>
</reference>
<evidence type="ECO:0000313" key="1">
    <source>
        <dbReference type="EMBL" id="KAI3741749.1"/>
    </source>
</evidence>
<dbReference type="EMBL" id="CM042037">
    <property type="protein sequence ID" value="KAI3741749.1"/>
    <property type="molecule type" value="Genomic_DNA"/>
</dbReference>
<evidence type="ECO:0000313" key="2">
    <source>
        <dbReference type="Proteomes" id="UP001056120"/>
    </source>
</evidence>
<gene>
    <name evidence="1" type="ORF">L1987_59423</name>
</gene>
<sequence>MVRLQSISDNPSHSLVAIDLLSHNPLCCWNWIRDFLLFPTECLKSEFDYFANLPQFKNNQAAIDCYFLLLHLIGSVAEFIHISQIDCHAVIGFLFAALFLIFLLN</sequence>
<reference evidence="2" key="1">
    <citation type="journal article" date="2022" name="Mol. Ecol. Resour.">
        <title>The genomes of chicory, endive, great burdock and yacon provide insights into Asteraceae palaeo-polyploidization history and plant inulin production.</title>
        <authorList>
            <person name="Fan W."/>
            <person name="Wang S."/>
            <person name="Wang H."/>
            <person name="Wang A."/>
            <person name="Jiang F."/>
            <person name="Liu H."/>
            <person name="Zhao H."/>
            <person name="Xu D."/>
            <person name="Zhang Y."/>
        </authorList>
    </citation>
    <scope>NUCLEOTIDE SEQUENCE [LARGE SCALE GENOMIC DNA]</scope>
    <source>
        <strain evidence="2">cv. Yunnan</strain>
    </source>
</reference>
<name>A0ACB9D590_9ASTR</name>
<organism evidence="1 2">
    <name type="scientific">Smallanthus sonchifolius</name>
    <dbReference type="NCBI Taxonomy" id="185202"/>
    <lineage>
        <taxon>Eukaryota</taxon>
        <taxon>Viridiplantae</taxon>
        <taxon>Streptophyta</taxon>
        <taxon>Embryophyta</taxon>
        <taxon>Tracheophyta</taxon>
        <taxon>Spermatophyta</taxon>
        <taxon>Magnoliopsida</taxon>
        <taxon>eudicotyledons</taxon>
        <taxon>Gunneridae</taxon>
        <taxon>Pentapetalae</taxon>
        <taxon>asterids</taxon>
        <taxon>campanulids</taxon>
        <taxon>Asterales</taxon>
        <taxon>Asteraceae</taxon>
        <taxon>Asteroideae</taxon>
        <taxon>Heliantheae alliance</taxon>
        <taxon>Millerieae</taxon>
        <taxon>Smallanthus</taxon>
    </lineage>
</organism>
<protein>
    <submittedName>
        <fullName evidence="1">Uncharacterized protein</fullName>
    </submittedName>
</protein>
<dbReference type="Proteomes" id="UP001056120">
    <property type="component" value="Linkage Group LG20"/>
</dbReference>
<keyword evidence="2" id="KW-1185">Reference proteome</keyword>
<proteinExistence type="predicted"/>
<comment type="caution">
    <text evidence="1">The sequence shown here is derived from an EMBL/GenBank/DDBJ whole genome shotgun (WGS) entry which is preliminary data.</text>
</comment>
<accession>A0ACB9D590</accession>